<organism evidence="2 3">
    <name type="scientific">Croceitalea dokdonensis DOKDO 023</name>
    <dbReference type="NCBI Taxonomy" id="1300341"/>
    <lineage>
        <taxon>Bacteria</taxon>
        <taxon>Pseudomonadati</taxon>
        <taxon>Bacteroidota</taxon>
        <taxon>Flavobacteriia</taxon>
        <taxon>Flavobacteriales</taxon>
        <taxon>Flavobacteriaceae</taxon>
        <taxon>Croceitalea</taxon>
    </lineage>
</organism>
<keyword evidence="3" id="KW-1185">Reference proteome</keyword>
<dbReference type="STRING" id="1300341.I595_942"/>
<accession>A0A0N8H467</accession>
<dbReference type="InterPro" id="IPR056639">
    <property type="entry name" value="DUF7737"/>
</dbReference>
<evidence type="ECO:0000313" key="2">
    <source>
        <dbReference type="EMBL" id="KPM32524.1"/>
    </source>
</evidence>
<comment type="caution">
    <text evidence="2">The sequence shown here is derived from an EMBL/GenBank/DDBJ whole genome shotgun (WGS) entry which is preliminary data.</text>
</comment>
<dbReference type="PATRIC" id="fig|1300341.3.peg.1155"/>
<dbReference type="Pfam" id="PF24879">
    <property type="entry name" value="DUF7737"/>
    <property type="match status" value="1"/>
</dbReference>
<dbReference type="EMBL" id="LDJX01000002">
    <property type="protein sequence ID" value="KPM32524.1"/>
    <property type="molecule type" value="Genomic_DNA"/>
</dbReference>
<protein>
    <recommendedName>
        <fullName evidence="1">DUF7737 domain-containing protein</fullName>
    </recommendedName>
</protein>
<name>A0A0N8H467_9FLAO</name>
<evidence type="ECO:0000313" key="3">
    <source>
        <dbReference type="Proteomes" id="UP000050280"/>
    </source>
</evidence>
<dbReference type="Proteomes" id="UP000050280">
    <property type="component" value="Unassembled WGS sequence"/>
</dbReference>
<feature type="domain" description="DUF7737" evidence="1">
    <location>
        <begin position="82"/>
        <end position="144"/>
    </location>
</feature>
<gene>
    <name evidence="2" type="ORF">I595_942</name>
</gene>
<sequence length="147" mass="16358">MISKQQAATILKGKRKQDFKDETFGGFSKPYQILGKLVVGKLPKYRDTTPMISYYSDAFGKDYKINPWQRGKVLIFAESGMGLGSANVSKGGLALNIIPVHSQHCGRMFLPFVDDDPKTAELISKMKLLAEDHKIQDPTVMAQIHKG</sequence>
<evidence type="ECO:0000259" key="1">
    <source>
        <dbReference type="Pfam" id="PF24879"/>
    </source>
</evidence>
<proteinExistence type="predicted"/>
<reference evidence="2 3" key="1">
    <citation type="submission" date="2015-09" db="EMBL/GenBank/DDBJ databases">
        <title>Genome sequence of the marine flavobacterium Croceitalea dokdonensis DOKDO 023 that contains proton- and sodium-pumping rhodopsins.</title>
        <authorList>
            <person name="Kwon S.-K."/>
            <person name="Lee H.K."/>
            <person name="Kwak M.-J."/>
            <person name="Kim J.F."/>
        </authorList>
    </citation>
    <scope>NUCLEOTIDE SEQUENCE [LARGE SCALE GENOMIC DNA]</scope>
    <source>
        <strain evidence="2 3">DOKDO 023</strain>
    </source>
</reference>
<dbReference type="AlphaFoldDB" id="A0A0N8H467"/>